<dbReference type="GO" id="GO:0034411">
    <property type="term" value="P:cell wall (1-&gt;3)-beta-D-glucan biosynthetic process"/>
    <property type="evidence" value="ECO:0007669"/>
    <property type="project" value="TreeGrafter"/>
</dbReference>
<keyword evidence="4" id="KW-0325">Glycoprotein</keyword>
<dbReference type="Gene3D" id="3.20.20.80">
    <property type="entry name" value="Glycosidases"/>
    <property type="match status" value="1"/>
</dbReference>
<accession>A0A0P1AKR7</accession>
<dbReference type="Pfam" id="PF03198">
    <property type="entry name" value="Glyco_hydro_72"/>
    <property type="match status" value="1"/>
</dbReference>
<feature type="compositionally biased region" description="Low complexity" evidence="5">
    <location>
        <begin position="80"/>
        <end position="92"/>
    </location>
</feature>
<dbReference type="GeneID" id="36406849"/>
<dbReference type="InterPro" id="IPR004886">
    <property type="entry name" value="Glucanosyltransferase"/>
</dbReference>
<evidence type="ECO:0000256" key="2">
    <source>
        <dbReference type="ARBA" id="ARBA00022729"/>
    </source>
</evidence>
<dbReference type="RefSeq" id="XP_024577817.1">
    <property type="nucleotide sequence ID" value="XM_024727218.1"/>
</dbReference>
<keyword evidence="2" id="KW-0732">Signal</keyword>
<evidence type="ECO:0000256" key="1">
    <source>
        <dbReference type="ARBA" id="ARBA00007528"/>
    </source>
</evidence>
<dbReference type="GO" id="GO:0016787">
    <property type="term" value="F:hydrolase activity"/>
    <property type="evidence" value="ECO:0007669"/>
    <property type="project" value="UniProtKB-KW"/>
</dbReference>
<feature type="region of interest" description="Disordered" evidence="5">
    <location>
        <begin position="77"/>
        <end position="99"/>
    </location>
</feature>
<dbReference type="PANTHER" id="PTHR31468">
    <property type="entry name" value="1,3-BETA-GLUCANOSYLTRANSFERASE GAS1"/>
    <property type="match status" value="1"/>
</dbReference>
<dbReference type="GO" id="GO:0005886">
    <property type="term" value="C:plasma membrane"/>
    <property type="evidence" value="ECO:0007669"/>
    <property type="project" value="TreeGrafter"/>
</dbReference>
<dbReference type="OMA" id="YTTENAN"/>
<dbReference type="PANTHER" id="PTHR31468:SF2">
    <property type="entry name" value="1,3-BETA-GLUCANOSYLTRANSFERASE GAS1"/>
    <property type="match status" value="1"/>
</dbReference>
<organism evidence="6 7">
    <name type="scientific">Plasmopara halstedii</name>
    <name type="common">Downy mildew of sunflower</name>
    <dbReference type="NCBI Taxonomy" id="4781"/>
    <lineage>
        <taxon>Eukaryota</taxon>
        <taxon>Sar</taxon>
        <taxon>Stramenopiles</taxon>
        <taxon>Oomycota</taxon>
        <taxon>Peronosporomycetes</taxon>
        <taxon>Peronosporales</taxon>
        <taxon>Peronosporaceae</taxon>
        <taxon>Plasmopara</taxon>
    </lineage>
</organism>
<evidence type="ECO:0000313" key="7">
    <source>
        <dbReference type="Proteomes" id="UP000054928"/>
    </source>
</evidence>
<feature type="compositionally biased region" description="Low complexity" evidence="5">
    <location>
        <begin position="16"/>
        <end position="25"/>
    </location>
</feature>
<keyword evidence="7" id="KW-1185">Reference proteome</keyword>
<keyword evidence="3" id="KW-1015">Disulfide bond</keyword>
<evidence type="ECO:0000256" key="4">
    <source>
        <dbReference type="ARBA" id="ARBA00023180"/>
    </source>
</evidence>
<evidence type="ECO:0000313" key="6">
    <source>
        <dbReference type="EMBL" id="CEG41448.1"/>
    </source>
</evidence>
<dbReference type="AlphaFoldDB" id="A0A0P1AKR7"/>
<dbReference type="SUPFAM" id="SSF51445">
    <property type="entry name" value="(Trans)glycosidases"/>
    <property type="match status" value="1"/>
</dbReference>
<proteinExistence type="inferred from homology"/>
<dbReference type="GO" id="GO:0042124">
    <property type="term" value="F:1,3-beta-glucanosyltransferase activity"/>
    <property type="evidence" value="ECO:0007669"/>
    <property type="project" value="TreeGrafter"/>
</dbReference>
<sequence>MAVASLKNGCLGEKGFSSSKSFSNFQKTTPFGSIDTDARSEVESHIELPSLPELYILPDSEPQNAIPEVALASFDEPSDESVSAEGSSSSSSQAIEPNDVGFNSFTGPLLIKGNRFFDTVTGKYFAIRGVNYYPRPNTGPLDKNNLDLFSSEFKHIWKRDLQHLAALEANVIRLYAVDPDVDHTEFMCALQTKGIYVIVDLGANCEGCEITPDAAPACYPASYKMRGEKIIKQFARYDNVMAFSGGNEINHRTGGNPWTWNAPCQKKFIRDMRAFIQACPSLRKIPVGLVVADTNRDENAQYYNCRTDEGDELENAQWYGINTYVHCDDISDPSKATGFNMLRDSFKSYDYSIPVVLTEFGCVSISFPTINGYEAQRTFHDAVFMNMPEYSDYFAGGVAFEYSTENANSMSTSSYPFKTYGPQNYGLGYFSPKDCTDAGTNCTYERFPNFDYLQKAYKSYDGSGQPTLGTYTIPHSHSETSACPENSPILNDFKWEGDSAPNESCPVEEDAHYQCPLTPSLQDGSYRFLDDGSLGLQDESSRFQDGYIQLNEINASSNGLDSSLNSSIVTESGAISRYDSILVKLLISVLAVVALSE</sequence>
<evidence type="ECO:0000256" key="5">
    <source>
        <dbReference type="SAM" id="MobiDB-lite"/>
    </source>
</evidence>
<dbReference type="InterPro" id="IPR017853">
    <property type="entry name" value="GH"/>
</dbReference>
<protein>
    <submittedName>
        <fullName evidence="6">Glycoside hydrolase</fullName>
    </submittedName>
</protein>
<dbReference type="OrthoDB" id="421038at2759"/>
<feature type="region of interest" description="Disordered" evidence="5">
    <location>
        <begin position="1"/>
        <end position="26"/>
    </location>
</feature>
<reference evidence="7" key="1">
    <citation type="submission" date="2014-09" db="EMBL/GenBank/DDBJ databases">
        <authorList>
            <person name="Sharma Rahul"/>
            <person name="Thines Marco"/>
        </authorList>
    </citation>
    <scope>NUCLEOTIDE SEQUENCE [LARGE SCALE GENOMIC DNA]</scope>
</reference>
<dbReference type="Proteomes" id="UP000054928">
    <property type="component" value="Unassembled WGS sequence"/>
</dbReference>
<evidence type="ECO:0000256" key="3">
    <source>
        <dbReference type="ARBA" id="ARBA00023157"/>
    </source>
</evidence>
<comment type="similarity">
    <text evidence="1">Belongs to the glycosyl hydrolase 72 family.</text>
</comment>
<dbReference type="EMBL" id="CCYD01000553">
    <property type="protein sequence ID" value="CEG41448.1"/>
    <property type="molecule type" value="Genomic_DNA"/>
</dbReference>
<keyword evidence="6" id="KW-0378">Hydrolase</keyword>
<dbReference type="STRING" id="4781.A0A0P1AKR7"/>
<name>A0A0P1AKR7_PLAHL</name>